<sequence>MRRRIITGRQGTGKQLAADQRKEAGRAHTIRSTGTAHIHLIQILLRAGATRAFVRLWISLREARLCGADSFQRPWRRGGKAGSCCGVAWREDQGEASWEKRRREEKVMYQRKKKKEKRRRMEDGEEQG</sequence>
<feature type="compositionally biased region" description="Basic residues" evidence="1">
    <location>
        <begin position="109"/>
        <end position="118"/>
    </location>
</feature>
<proteinExistence type="predicted"/>
<organism evidence="2 3">
    <name type="scientific">Portunus trituberculatus</name>
    <name type="common">Swimming crab</name>
    <name type="synonym">Neptunus trituberculatus</name>
    <dbReference type="NCBI Taxonomy" id="210409"/>
    <lineage>
        <taxon>Eukaryota</taxon>
        <taxon>Metazoa</taxon>
        <taxon>Ecdysozoa</taxon>
        <taxon>Arthropoda</taxon>
        <taxon>Crustacea</taxon>
        <taxon>Multicrustacea</taxon>
        <taxon>Malacostraca</taxon>
        <taxon>Eumalacostraca</taxon>
        <taxon>Eucarida</taxon>
        <taxon>Decapoda</taxon>
        <taxon>Pleocyemata</taxon>
        <taxon>Brachyura</taxon>
        <taxon>Eubrachyura</taxon>
        <taxon>Portunoidea</taxon>
        <taxon>Portunidae</taxon>
        <taxon>Portuninae</taxon>
        <taxon>Portunus</taxon>
    </lineage>
</organism>
<protein>
    <submittedName>
        <fullName evidence="2">Uncharacterized protein</fullName>
    </submittedName>
</protein>
<feature type="compositionally biased region" description="Basic and acidic residues" evidence="1">
    <location>
        <begin position="92"/>
        <end position="108"/>
    </location>
</feature>
<evidence type="ECO:0000313" key="2">
    <source>
        <dbReference type="EMBL" id="MPC99838.1"/>
    </source>
</evidence>
<keyword evidence="3" id="KW-1185">Reference proteome</keyword>
<feature type="region of interest" description="Disordered" evidence="1">
    <location>
        <begin position="92"/>
        <end position="128"/>
    </location>
</feature>
<dbReference type="EMBL" id="VSRR010120165">
    <property type="protein sequence ID" value="MPC99838.1"/>
    <property type="molecule type" value="Genomic_DNA"/>
</dbReference>
<accession>A0A5B7K3T4</accession>
<evidence type="ECO:0000313" key="3">
    <source>
        <dbReference type="Proteomes" id="UP000324222"/>
    </source>
</evidence>
<dbReference type="Proteomes" id="UP000324222">
    <property type="component" value="Unassembled WGS sequence"/>
</dbReference>
<feature type="region of interest" description="Disordered" evidence="1">
    <location>
        <begin position="1"/>
        <end position="27"/>
    </location>
</feature>
<reference evidence="2 3" key="1">
    <citation type="submission" date="2019-05" db="EMBL/GenBank/DDBJ databases">
        <title>Another draft genome of Portunus trituberculatus and its Hox gene families provides insights of decapod evolution.</title>
        <authorList>
            <person name="Jeong J.-H."/>
            <person name="Song I."/>
            <person name="Kim S."/>
            <person name="Choi T."/>
            <person name="Kim D."/>
            <person name="Ryu S."/>
            <person name="Kim W."/>
        </authorList>
    </citation>
    <scope>NUCLEOTIDE SEQUENCE [LARGE SCALE GENOMIC DNA]</scope>
    <source>
        <tissue evidence="2">Muscle</tissue>
    </source>
</reference>
<evidence type="ECO:0000256" key="1">
    <source>
        <dbReference type="SAM" id="MobiDB-lite"/>
    </source>
</evidence>
<comment type="caution">
    <text evidence="2">The sequence shown here is derived from an EMBL/GenBank/DDBJ whole genome shotgun (WGS) entry which is preliminary data.</text>
</comment>
<gene>
    <name evidence="2" type="ORF">E2C01_095279</name>
</gene>
<name>A0A5B7K3T4_PORTR</name>
<dbReference type="AlphaFoldDB" id="A0A5B7K3T4"/>